<dbReference type="InterPro" id="IPR007110">
    <property type="entry name" value="Ig-like_dom"/>
</dbReference>
<dbReference type="RefSeq" id="XP_015278397.1">
    <property type="nucleotide sequence ID" value="XM_015422911.1"/>
</dbReference>
<dbReference type="Proteomes" id="UP000694871">
    <property type="component" value="Unplaced"/>
</dbReference>
<dbReference type="PROSITE" id="PS51525">
    <property type="entry name" value="NET"/>
    <property type="match status" value="1"/>
</dbReference>
<feature type="compositionally biased region" description="Basic and acidic residues" evidence="2">
    <location>
        <begin position="444"/>
        <end position="458"/>
    </location>
</feature>
<sequence>MPAAEPVPFPTGAHEDNLLAAYGTPVPGPTAPNLASTPPGALAVEPAPVPELRRSNHTRKAPAQLKDFICRPIKRQRMEGAVQRGRSARRQQQEAEAGGVMDSGFRQSRGGVSPRFAWGGVAGQGAWLGGTVTSAPFLANQRRVDAYELQEGPPPPVPMLYDWEEEEEEAVSKPMTYDEKCRLTRDINKLPGEKLGRVVHIIRSWEPSLCGSDPDEIEIDFETLRPSTLRELEHYVLSCLEGFVLQVALDCPLSAQGRLLGANWTLAFNKMPFVCYSHDYQEFIPCGLGDFPGWSQVAGNLADYFSQQFPTWGRASRDLCQEQAQRPVWAAIRGRHTPPNVRIFPITPQNTPAPVMLTCEVWGFYPADVAVTWLRNGMFVKNSGGGDWPDPGAQGEGGGLRRSAGGGPHLPHRWPRLLEKAGAGRLCSHRWRQLPPSRLLDPQRSSDPKRLPDLDRRPCSRTSSRPSATNAGLRHRGRGLADWGRNMPAAPPPHWPGQPCLQR</sequence>
<dbReference type="InterPro" id="IPR011162">
    <property type="entry name" value="MHC_I/II-like_Ag-recog"/>
</dbReference>
<keyword evidence="1" id="KW-0325">Glycoprotein</keyword>
<evidence type="ECO:0000259" key="3">
    <source>
        <dbReference type="PROSITE" id="PS50835"/>
    </source>
</evidence>
<dbReference type="Gene3D" id="1.20.1270.220">
    <property type="match status" value="1"/>
</dbReference>
<reference evidence="6" key="1">
    <citation type="submission" date="2025-08" db="UniProtKB">
        <authorList>
            <consortium name="RefSeq"/>
        </authorList>
    </citation>
    <scope>IDENTIFICATION</scope>
</reference>
<gene>
    <name evidence="6" type="primary">LOC107120260</name>
</gene>
<evidence type="ECO:0000259" key="4">
    <source>
        <dbReference type="PROSITE" id="PS51525"/>
    </source>
</evidence>
<dbReference type="SUPFAM" id="SSF48726">
    <property type="entry name" value="Immunoglobulin"/>
    <property type="match status" value="1"/>
</dbReference>
<feature type="region of interest" description="Disordered" evidence="2">
    <location>
        <begin position="384"/>
        <end position="414"/>
    </location>
</feature>
<accession>A0ABM1KXG0</accession>
<feature type="domain" description="NET" evidence="4">
    <location>
        <begin position="165"/>
        <end position="247"/>
    </location>
</feature>
<evidence type="ECO:0000313" key="5">
    <source>
        <dbReference type="Proteomes" id="UP000694871"/>
    </source>
</evidence>
<dbReference type="InterPro" id="IPR003597">
    <property type="entry name" value="Ig_C1-set"/>
</dbReference>
<dbReference type="InterPro" id="IPR050935">
    <property type="entry name" value="Bromo_chromatin_reader"/>
</dbReference>
<dbReference type="InterPro" id="IPR036179">
    <property type="entry name" value="Ig-like_dom_sf"/>
</dbReference>
<feature type="region of interest" description="Disordered" evidence="2">
    <location>
        <begin position="79"/>
        <end position="108"/>
    </location>
</feature>
<name>A0ABM1KXG0_GEKJA</name>
<dbReference type="InterPro" id="IPR038336">
    <property type="entry name" value="NET_sf"/>
</dbReference>
<evidence type="ECO:0000256" key="1">
    <source>
        <dbReference type="ARBA" id="ARBA00023180"/>
    </source>
</evidence>
<dbReference type="GeneID" id="107120260"/>
<dbReference type="Gene3D" id="2.60.40.10">
    <property type="entry name" value="Immunoglobulins"/>
    <property type="match status" value="1"/>
</dbReference>
<feature type="region of interest" description="Disordered" evidence="2">
    <location>
        <begin position="436"/>
        <end position="503"/>
    </location>
</feature>
<organism evidence="5 6">
    <name type="scientific">Gekko japonicus</name>
    <name type="common">Schlegel's Japanese gecko</name>
    <dbReference type="NCBI Taxonomy" id="146911"/>
    <lineage>
        <taxon>Eukaryota</taxon>
        <taxon>Metazoa</taxon>
        <taxon>Chordata</taxon>
        <taxon>Craniata</taxon>
        <taxon>Vertebrata</taxon>
        <taxon>Euteleostomi</taxon>
        <taxon>Lepidosauria</taxon>
        <taxon>Squamata</taxon>
        <taxon>Bifurcata</taxon>
        <taxon>Gekkota</taxon>
        <taxon>Gekkonidae</taxon>
        <taxon>Gekkoninae</taxon>
        <taxon>Gekko</taxon>
    </lineage>
</organism>
<dbReference type="InterPro" id="IPR013783">
    <property type="entry name" value="Ig-like_fold"/>
</dbReference>
<dbReference type="Pfam" id="PF07654">
    <property type="entry name" value="C1-set"/>
    <property type="match status" value="1"/>
</dbReference>
<feature type="domain" description="Ig-like" evidence="3">
    <location>
        <begin position="339"/>
        <end position="377"/>
    </location>
</feature>
<evidence type="ECO:0000313" key="6">
    <source>
        <dbReference type="RefSeq" id="XP_015278397.1"/>
    </source>
</evidence>
<dbReference type="InterPro" id="IPR027353">
    <property type="entry name" value="NET_dom"/>
</dbReference>
<protein>
    <submittedName>
        <fullName evidence="6">Uncharacterized protein LOC107120260</fullName>
    </submittedName>
</protein>
<dbReference type="PROSITE" id="PS50835">
    <property type="entry name" value="IG_LIKE"/>
    <property type="match status" value="1"/>
</dbReference>
<keyword evidence="5" id="KW-1185">Reference proteome</keyword>
<dbReference type="InterPro" id="IPR014745">
    <property type="entry name" value="MHC_II_a/b_N"/>
</dbReference>
<evidence type="ECO:0000256" key="2">
    <source>
        <dbReference type="SAM" id="MobiDB-lite"/>
    </source>
</evidence>
<feature type="compositionally biased region" description="Gly residues" evidence="2">
    <location>
        <begin position="394"/>
        <end position="408"/>
    </location>
</feature>
<dbReference type="Gene3D" id="3.10.320.10">
    <property type="entry name" value="Class II Histocompatibility Antigen, M Beta Chain, Chain B, domain 1"/>
    <property type="match status" value="1"/>
</dbReference>
<dbReference type="SUPFAM" id="SSF54452">
    <property type="entry name" value="MHC antigen-recognition domain"/>
    <property type="match status" value="1"/>
</dbReference>
<feature type="region of interest" description="Disordered" evidence="2">
    <location>
        <begin position="1"/>
        <end position="44"/>
    </location>
</feature>
<proteinExistence type="predicted"/>
<dbReference type="PANTHER" id="PTHR22880:SF240">
    <property type="entry name" value="BROMODOMAIN-CONTAINING PROTEIN 2"/>
    <property type="match status" value="1"/>
</dbReference>
<dbReference type="Pfam" id="PF17035">
    <property type="entry name" value="BET"/>
    <property type="match status" value="1"/>
</dbReference>
<dbReference type="PANTHER" id="PTHR22880">
    <property type="entry name" value="FALZ-RELATED BROMODOMAIN-CONTAINING PROTEINS"/>
    <property type="match status" value="1"/>
</dbReference>